<dbReference type="PANTHER" id="PTHR42711">
    <property type="entry name" value="ABC TRANSPORTER ATP-BINDING PROTEIN"/>
    <property type="match status" value="1"/>
</dbReference>
<feature type="domain" description="ABC transporter" evidence="4">
    <location>
        <begin position="22"/>
        <end position="255"/>
    </location>
</feature>
<dbReference type="GO" id="GO:0016887">
    <property type="term" value="F:ATP hydrolysis activity"/>
    <property type="evidence" value="ECO:0007669"/>
    <property type="project" value="InterPro"/>
</dbReference>
<keyword evidence="3 5" id="KW-0067">ATP-binding</keyword>
<dbReference type="EMBL" id="QRCT01000049">
    <property type="protein sequence ID" value="RDU22508.1"/>
    <property type="molecule type" value="Genomic_DNA"/>
</dbReference>
<evidence type="ECO:0000313" key="6">
    <source>
        <dbReference type="Proteomes" id="UP000255036"/>
    </source>
</evidence>
<dbReference type="OrthoDB" id="9804819at2"/>
<evidence type="ECO:0000259" key="4">
    <source>
        <dbReference type="PROSITE" id="PS50893"/>
    </source>
</evidence>
<dbReference type="InterPro" id="IPR003593">
    <property type="entry name" value="AAA+_ATPase"/>
</dbReference>
<reference evidence="5 6" key="1">
    <citation type="submission" date="2018-07" db="EMBL/GenBank/DDBJ databases">
        <title>Anaerosacharophilus polymeroproducens gen. nov. sp. nov., an anaerobic bacterium isolated from salt field.</title>
        <authorList>
            <person name="Kim W."/>
            <person name="Yang S.-H."/>
            <person name="Oh J."/>
            <person name="Lee J.-H."/>
            <person name="Kwon K.K."/>
        </authorList>
    </citation>
    <scope>NUCLEOTIDE SEQUENCE [LARGE SCALE GENOMIC DNA]</scope>
    <source>
        <strain evidence="5 6">MCWD5</strain>
    </source>
</reference>
<keyword evidence="6" id="KW-1185">Reference proteome</keyword>
<proteinExistence type="predicted"/>
<dbReference type="PROSITE" id="PS00211">
    <property type="entry name" value="ABC_TRANSPORTER_1"/>
    <property type="match status" value="1"/>
</dbReference>
<evidence type="ECO:0000256" key="3">
    <source>
        <dbReference type="ARBA" id="ARBA00022840"/>
    </source>
</evidence>
<evidence type="ECO:0000256" key="2">
    <source>
        <dbReference type="ARBA" id="ARBA00022741"/>
    </source>
</evidence>
<dbReference type="RefSeq" id="WP_115482918.1">
    <property type="nucleotide sequence ID" value="NZ_QRCT01000049.1"/>
</dbReference>
<comment type="caution">
    <text evidence="5">The sequence shown here is derived from an EMBL/GenBank/DDBJ whole genome shotgun (WGS) entry which is preliminary data.</text>
</comment>
<dbReference type="SUPFAM" id="SSF52540">
    <property type="entry name" value="P-loop containing nucleoside triphosphate hydrolases"/>
    <property type="match status" value="1"/>
</dbReference>
<dbReference type="PANTHER" id="PTHR42711:SF1">
    <property type="entry name" value="ABC-TRANSPORT PROTEIN, ATP-BINDING COMPONENT"/>
    <property type="match status" value="1"/>
</dbReference>
<keyword evidence="2" id="KW-0547">Nucleotide-binding</keyword>
<dbReference type="Proteomes" id="UP000255036">
    <property type="component" value="Unassembled WGS sequence"/>
</dbReference>
<dbReference type="InterPro" id="IPR017871">
    <property type="entry name" value="ABC_transporter-like_CS"/>
</dbReference>
<evidence type="ECO:0000313" key="5">
    <source>
        <dbReference type="EMBL" id="RDU22508.1"/>
    </source>
</evidence>
<dbReference type="Gene3D" id="3.40.50.300">
    <property type="entry name" value="P-loop containing nucleotide triphosphate hydrolases"/>
    <property type="match status" value="1"/>
</dbReference>
<organism evidence="5 6">
    <name type="scientific">Anaerosacchariphilus polymeriproducens</name>
    <dbReference type="NCBI Taxonomy" id="1812858"/>
    <lineage>
        <taxon>Bacteria</taxon>
        <taxon>Bacillati</taxon>
        <taxon>Bacillota</taxon>
        <taxon>Clostridia</taxon>
        <taxon>Lachnospirales</taxon>
        <taxon>Lachnospiraceae</taxon>
        <taxon>Anaerosacchariphilus</taxon>
    </lineage>
</organism>
<keyword evidence="1" id="KW-0813">Transport</keyword>
<dbReference type="SMART" id="SM00382">
    <property type="entry name" value="AAA"/>
    <property type="match status" value="1"/>
</dbReference>
<dbReference type="InterPro" id="IPR050763">
    <property type="entry name" value="ABC_transporter_ATP-binding"/>
</dbReference>
<gene>
    <name evidence="5" type="ORF">DWV06_14565</name>
</gene>
<dbReference type="AlphaFoldDB" id="A0A371ASF3"/>
<dbReference type="InterPro" id="IPR003439">
    <property type="entry name" value="ABC_transporter-like_ATP-bd"/>
</dbReference>
<dbReference type="PROSITE" id="PS50893">
    <property type="entry name" value="ABC_TRANSPORTER_2"/>
    <property type="match status" value="1"/>
</dbReference>
<protein>
    <submittedName>
        <fullName evidence="5">ATP-binding cassette domain-containing protein</fullName>
    </submittedName>
</protein>
<accession>A0A371ASF3</accession>
<dbReference type="InterPro" id="IPR027417">
    <property type="entry name" value="P-loop_NTPase"/>
</dbReference>
<sequence>MITVEHLCKEFKVNKKYEGLGGTFKSFFSREYTIKRAIDDLSFNVGRGEMAGYIGLNGAGKSTTIKILSGLMEPTQGICTVNGMIPYRERKRYTKNIGVVFGNRSQLWWDLPVSESFSVLQKIYEVPKEEFSERLDFLIEILGIKEFYLTPVRNLSLGQKMRADLAASMLHNPAVLFLDEPTIGLDIIVKEKIRQAIKKINKETNTTVLLTTHDLDDIEEICNKIIVIDKGKKIFDGSLDELKNVYAITRTVHFEFKEETTCLIDIRERNGILNVENEEKNRISIKFLKKEVDFPELMQDIVGKYDVTDFIVEEPKLEEIVKGIYTKDCVYERGNSYK</sequence>
<dbReference type="GO" id="GO:0005524">
    <property type="term" value="F:ATP binding"/>
    <property type="evidence" value="ECO:0007669"/>
    <property type="project" value="UniProtKB-KW"/>
</dbReference>
<dbReference type="Pfam" id="PF00005">
    <property type="entry name" value="ABC_tran"/>
    <property type="match status" value="1"/>
</dbReference>
<evidence type="ECO:0000256" key="1">
    <source>
        <dbReference type="ARBA" id="ARBA00022448"/>
    </source>
</evidence>
<name>A0A371ASF3_9FIRM</name>